<comment type="caution">
    <text evidence="1">The sequence shown here is derived from an EMBL/GenBank/DDBJ whole genome shotgun (WGS) entry which is preliminary data.</text>
</comment>
<sequence length="75" mass="7906">MVGCAPGDAETAEQLPVEADRHATLDIREQITVPAGSATASSPRMYPVARRVEAAICALRRLVSTLCGVIPFARA</sequence>
<evidence type="ECO:0000313" key="2">
    <source>
        <dbReference type="Proteomes" id="UP001499967"/>
    </source>
</evidence>
<dbReference type="EMBL" id="BAAAHP010000075">
    <property type="protein sequence ID" value="GAA0936335.1"/>
    <property type="molecule type" value="Genomic_DNA"/>
</dbReference>
<reference evidence="2" key="1">
    <citation type="journal article" date="2019" name="Int. J. Syst. Evol. Microbiol.">
        <title>The Global Catalogue of Microorganisms (GCM) 10K type strain sequencing project: providing services to taxonomists for standard genome sequencing and annotation.</title>
        <authorList>
            <consortium name="The Broad Institute Genomics Platform"/>
            <consortium name="The Broad Institute Genome Sequencing Center for Infectious Disease"/>
            <person name="Wu L."/>
            <person name="Ma J."/>
        </authorList>
    </citation>
    <scope>NUCLEOTIDE SEQUENCE [LARGE SCALE GENOMIC DNA]</scope>
    <source>
        <strain evidence="2">JCM 11117</strain>
    </source>
</reference>
<accession>A0ABP4AGE5</accession>
<dbReference type="Proteomes" id="UP001499967">
    <property type="component" value="Unassembled WGS sequence"/>
</dbReference>
<protein>
    <submittedName>
        <fullName evidence="1">Uncharacterized protein</fullName>
    </submittedName>
</protein>
<evidence type="ECO:0000313" key="1">
    <source>
        <dbReference type="EMBL" id="GAA0936335.1"/>
    </source>
</evidence>
<organism evidence="1 2">
    <name type="scientific">Pseudonocardia zijingensis</name>
    <dbReference type="NCBI Taxonomy" id="153376"/>
    <lineage>
        <taxon>Bacteria</taxon>
        <taxon>Bacillati</taxon>
        <taxon>Actinomycetota</taxon>
        <taxon>Actinomycetes</taxon>
        <taxon>Pseudonocardiales</taxon>
        <taxon>Pseudonocardiaceae</taxon>
        <taxon>Pseudonocardia</taxon>
    </lineage>
</organism>
<name>A0ABP4AGE5_9PSEU</name>
<gene>
    <name evidence="1" type="ORF">GCM10009559_28690</name>
</gene>
<proteinExistence type="predicted"/>
<keyword evidence="2" id="KW-1185">Reference proteome</keyword>